<name>A0A6J5UXU6_PRUAR</name>
<evidence type="ECO:0000256" key="1">
    <source>
        <dbReference type="SAM" id="MobiDB-lite"/>
    </source>
</evidence>
<evidence type="ECO:0000313" key="2">
    <source>
        <dbReference type="EMBL" id="CAB4281450.1"/>
    </source>
</evidence>
<accession>A0A6J5UXU6</accession>
<reference evidence="2 3" key="1">
    <citation type="submission" date="2020-05" db="EMBL/GenBank/DDBJ databases">
        <authorList>
            <person name="Campoy J."/>
            <person name="Schneeberger K."/>
            <person name="Spophaly S."/>
        </authorList>
    </citation>
    <scope>NUCLEOTIDE SEQUENCE [LARGE SCALE GENOMIC DNA]</scope>
    <source>
        <strain evidence="2">PruArmRojPasFocal</strain>
    </source>
</reference>
<gene>
    <name evidence="2" type="ORF">CURHAP_LOCUS34524</name>
</gene>
<evidence type="ECO:0000313" key="3">
    <source>
        <dbReference type="Proteomes" id="UP000507222"/>
    </source>
</evidence>
<protein>
    <submittedName>
        <fullName evidence="2">Uncharacterized protein</fullName>
    </submittedName>
</protein>
<dbReference type="Proteomes" id="UP000507222">
    <property type="component" value="Unassembled WGS sequence"/>
</dbReference>
<proteinExistence type="predicted"/>
<organism evidence="2 3">
    <name type="scientific">Prunus armeniaca</name>
    <name type="common">Apricot</name>
    <name type="synonym">Armeniaca vulgaris</name>
    <dbReference type="NCBI Taxonomy" id="36596"/>
    <lineage>
        <taxon>Eukaryota</taxon>
        <taxon>Viridiplantae</taxon>
        <taxon>Streptophyta</taxon>
        <taxon>Embryophyta</taxon>
        <taxon>Tracheophyta</taxon>
        <taxon>Spermatophyta</taxon>
        <taxon>Magnoliopsida</taxon>
        <taxon>eudicotyledons</taxon>
        <taxon>Gunneridae</taxon>
        <taxon>Pentapetalae</taxon>
        <taxon>rosids</taxon>
        <taxon>fabids</taxon>
        <taxon>Rosales</taxon>
        <taxon>Rosaceae</taxon>
        <taxon>Amygdaloideae</taxon>
        <taxon>Amygdaleae</taxon>
        <taxon>Prunus</taxon>
    </lineage>
</organism>
<dbReference type="EMBL" id="CAEKDK010000005">
    <property type="protein sequence ID" value="CAB4281450.1"/>
    <property type="molecule type" value="Genomic_DNA"/>
</dbReference>
<sequence length="92" mass="9945">MGAWEDDLLVSMCLSALLSPLPSPSPSTRLLGFQTMVVLVLVLLDPLTRKTNIQKVGGSTHPGVNQSITKSRQNHVTRVPAPCHLESEAKQT</sequence>
<dbReference type="AlphaFoldDB" id="A0A6J5UXU6"/>
<feature type="compositionally biased region" description="Polar residues" evidence="1">
    <location>
        <begin position="62"/>
        <end position="76"/>
    </location>
</feature>
<feature type="region of interest" description="Disordered" evidence="1">
    <location>
        <begin position="54"/>
        <end position="92"/>
    </location>
</feature>